<feature type="domain" description="CagE TrbE VirB component of type IV transporter system central" evidence="6">
    <location>
        <begin position="179"/>
        <end position="381"/>
    </location>
</feature>
<feature type="domain" description="TraG P-loop" evidence="7">
    <location>
        <begin position="452"/>
        <end position="736"/>
    </location>
</feature>
<keyword evidence="9" id="KW-1185">Reference proteome</keyword>
<accession>A0A8S0XSH6</accession>
<dbReference type="Proteomes" id="UP000494216">
    <property type="component" value="Unassembled WGS sequence"/>
</dbReference>
<evidence type="ECO:0000256" key="1">
    <source>
        <dbReference type="ARBA" id="ARBA00006512"/>
    </source>
</evidence>
<dbReference type="EMBL" id="CADCXN010000057">
    <property type="protein sequence ID" value="CAA9890772.1"/>
    <property type="molecule type" value="Genomic_DNA"/>
</dbReference>
<dbReference type="InterPro" id="IPR027417">
    <property type="entry name" value="P-loop_NTPase"/>
</dbReference>
<dbReference type="Pfam" id="PF19044">
    <property type="entry name" value="P-loop_TraG"/>
    <property type="match status" value="1"/>
</dbReference>
<evidence type="ECO:0000256" key="4">
    <source>
        <dbReference type="ARBA" id="ARBA00023026"/>
    </source>
</evidence>
<dbReference type="PANTHER" id="PTHR30121">
    <property type="entry name" value="UNCHARACTERIZED PROTEIN YJGR-RELATED"/>
    <property type="match status" value="1"/>
</dbReference>
<dbReference type="GO" id="GO:0005524">
    <property type="term" value="F:ATP binding"/>
    <property type="evidence" value="ECO:0007669"/>
    <property type="project" value="UniProtKB-KW"/>
</dbReference>
<proteinExistence type="inferred from homology"/>
<dbReference type="InterPro" id="IPR043964">
    <property type="entry name" value="P-loop_TraG"/>
</dbReference>
<dbReference type="Gene3D" id="3.40.50.300">
    <property type="entry name" value="P-loop containing nucleotide triphosphate hydrolases"/>
    <property type="match status" value="1"/>
</dbReference>
<keyword evidence="3" id="KW-0067">ATP-binding</keyword>
<evidence type="ECO:0000313" key="9">
    <source>
        <dbReference type="Proteomes" id="UP000494216"/>
    </source>
</evidence>
<evidence type="ECO:0000256" key="5">
    <source>
        <dbReference type="ARBA" id="ARBA00023635"/>
    </source>
</evidence>
<dbReference type="PANTHER" id="PTHR30121:SF12">
    <property type="entry name" value="TYPE IV SECRETION SYSTEM PROTEIN CAGE"/>
    <property type="match status" value="1"/>
</dbReference>
<keyword evidence="4" id="KW-0843">Virulence</keyword>
<dbReference type="InterPro" id="IPR051162">
    <property type="entry name" value="T4SS_component"/>
</dbReference>
<comment type="similarity">
    <text evidence="1">Belongs to the TrbE/VirB4 family.</text>
</comment>
<evidence type="ECO:0000313" key="8">
    <source>
        <dbReference type="EMBL" id="CAA9890772.1"/>
    </source>
</evidence>
<dbReference type="InterPro" id="IPR018145">
    <property type="entry name" value="CagE_TrbE_VirB_cntrl_dom"/>
</dbReference>
<dbReference type="SUPFAM" id="SSF52540">
    <property type="entry name" value="P-loop containing nucleoside triphosphate hydrolases"/>
    <property type="match status" value="1"/>
</dbReference>
<evidence type="ECO:0000256" key="2">
    <source>
        <dbReference type="ARBA" id="ARBA00022741"/>
    </source>
</evidence>
<dbReference type="AlphaFoldDB" id="A0A8S0XSH6"/>
<dbReference type="RefSeq" id="WP_174625682.1">
    <property type="nucleotide sequence ID" value="NZ_CADCXN010000057.1"/>
</dbReference>
<evidence type="ECO:0000256" key="3">
    <source>
        <dbReference type="ARBA" id="ARBA00022840"/>
    </source>
</evidence>
<dbReference type="Pfam" id="PF03135">
    <property type="entry name" value="CagE_TrbE_VirB"/>
    <property type="match status" value="1"/>
</dbReference>
<keyword evidence="2" id="KW-0547">Nucleotide-binding</keyword>
<dbReference type="NCBIfam" id="TIGR00929">
    <property type="entry name" value="VirB4_CagE"/>
    <property type="match status" value="1"/>
</dbReference>
<sequence>MGAAYKYAEAVKTEETTAAFIPYTAHITKSAVKLDSGDYIQVIKMQGAAHESADVRDINAWHDQLNGFMRNIASANVAIWSHVVRREYGEYPEGDFNVGFCRDFNEKYRRQMANEKMLVNELYLTIVYRPQPIKVAKLLNVFDKNTPKELSQRQTDELEALNDVTGAALAALDRYEPELLGCYEHNGHMFSEVLEFLAFLVDGEWRRFPLPRADIKKILATTRPMFGKGGLMALKAPTHTQYAGVVAIQEYPSITCPGIMNDLLSMPFEFVLSQSFTFLSKAVAIGRMQRQQARMVNAGDVATSQIDDIDDALDDLTSNRFVMGAHSLCLVIRANDQKSLNEHINEAGAALSDSGMKWAREDVGMAAAYWSQLPGNFAYRINVGDITSRNFAGFCSLHNYPIGRIRGNQWGDAVTMFKTTSGAPFYFNFHKGEEGADAKKAAKLDPNHKDLANTVVIGKSGTGKTVLETMLLAQAQKFHQPEHGKVLSSVLFDKDLGAAVAVRAMGGRYYPLKNGVPSGFNPFQMEPTPNHLTFLESLVKQLVKHESLPITPRQEHEISAAIKGVMAAAKPNRRLSSVLEFLDPTDENGLHVRLSRWCRGGPLGWLFDNAEDTLRLDNCTMVGFDVTEFLDNDETRTPTIMYLFHRIESLIDGRRIPIFMDEFWKLLDDPAFEDLAKNKLVTIRKQDGFLVMFTQSPQQVLKSPIAFAIISQTATKIFLPNPEADYDDYVNGFKLTKREYEIVRGLGEKSRRFLIKQGQNSVVAELNLRGFDDELAVLSGNTATSLLAERLVQEMGEDPAIWLPEFHRIRKGLQS</sequence>
<gene>
    <name evidence="8" type="primary">virB</name>
    <name evidence="8" type="ORF">METHB2_290019</name>
</gene>
<evidence type="ECO:0000259" key="6">
    <source>
        <dbReference type="Pfam" id="PF03135"/>
    </source>
</evidence>
<organism evidence="8 9">
    <name type="scientific">Candidatus Methylobacter favarea</name>
    <dbReference type="NCBI Taxonomy" id="2707345"/>
    <lineage>
        <taxon>Bacteria</taxon>
        <taxon>Pseudomonadati</taxon>
        <taxon>Pseudomonadota</taxon>
        <taxon>Gammaproteobacteria</taxon>
        <taxon>Methylococcales</taxon>
        <taxon>Methylococcaceae</taxon>
        <taxon>Methylobacter</taxon>
    </lineage>
</organism>
<protein>
    <recommendedName>
        <fullName evidence="5">Type IV secretion system protein virB4</fullName>
    </recommendedName>
</protein>
<evidence type="ECO:0000259" key="7">
    <source>
        <dbReference type="Pfam" id="PF19044"/>
    </source>
</evidence>
<dbReference type="InterPro" id="IPR004346">
    <property type="entry name" value="CagE_TrbE_VirB"/>
</dbReference>
<comment type="caution">
    <text evidence="8">The sequence shown here is derived from an EMBL/GenBank/DDBJ whole genome shotgun (WGS) entry which is preliminary data.</text>
</comment>
<name>A0A8S0XSH6_9GAMM</name>
<reference evidence="8 9" key="1">
    <citation type="submission" date="2020-02" db="EMBL/GenBank/DDBJ databases">
        <authorList>
            <person name="Hogendoorn C."/>
        </authorList>
    </citation>
    <scope>NUCLEOTIDE SEQUENCE [LARGE SCALE GENOMIC DNA]</scope>
    <source>
        <strain evidence="8">METHB21</strain>
    </source>
</reference>